<comment type="similarity">
    <text evidence="1">Belongs to the BCP1 family.</text>
</comment>
<feature type="region of interest" description="Disordered" evidence="2">
    <location>
        <begin position="1"/>
        <end position="89"/>
    </location>
</feature>
<dbReference type="PANTHER" id="PTHR13261">
    <property type="entry name" value="BRCA2 AND CDKN1A INTERACTING PROTEIN"/>
    <property type="match status" value="1"/>
</dbReference>
<reference evidence="3 4" key="1">
    <citation type="submission" date="2014-06" db="EMBL/GenBank/DDBJ databases">
        <authorList>
            <person name="Swart Estienne"/>
        </authorList>
    </citation>
    <scope>NUCLEOTIDE SEQUENCE [LARGE SCALE GENOMIC DNA]</scope>
    <source>
        <strain evidence="3 4">130c</strain>
    </source>
</reference>
<accession>A0A078BBV5</accession>
<proteinExistence type="inferred from homology"/>
<feature type="compositionally biased region" description="Basic and acidic residues" evidence="2">
    <location>
        <begin position="1"/>
        <end position="25"/>
    </location>
</feature>
<feature type="compositionally biased region" description="Polar residues" evidence="2">
    <location>
        <begin position="26"/>
        <end position="39"/>
    </location>
</feature>
<evidence type="ECO:0000313" key="4">
    <source>
        <dbReference type="Proteomes" id="UP000039865"/>
    </source>
</evidence>
<evidence type="ECO:0000313" key="3">
    <source>
        <dbReference type="EMBL" id="CDW91073.1"/>
    </source>
</evidence>
<organism evidence="3 4">
    <name type="scientific">Stylonychia lemnae</name>
    <name type="common">Ciliate</name>
    <dbReference type="NCBI Taxonomy" id="5949"/>
    <lineage>
        <taxon>Eukaryota</taxon>
        <taxon>Sar</taxon>
        <taxon>Alveolata</taxon>
        <taxon>Ciliophora</taxon>
        <taxon>Intramacronucleata</taxon>
        <taxon>Spirotrichea</taxon>
        <taxon>Stichotrichia</taxon>
        <taxon>Sporadotrichida</taxon>
        <taxon>Oxytrichidae</taxon>
        <taxon>Stylonychinae</taxon>
        <taxon>Stylonychia</taxon>
    </lineage>
</organism>
<dbReference type="PANTHER" id="PTHR13261:SF0">
    <property type="entry name" value="BRCA2 AND CDKN1A-INTERACTING PROTEIN"/>
    <property type="match status" value="1"/>
</dbReference>
<gene>
    <name evidence="3" type="primary">Contig1536.g1675</name>
    <name evidence="3" type="ORF">STYLEM_20223</name>
</gene>
<dbReference type="Pfam" id="PF13862">
    <property type="entry name" value="BCCIP"/>
    <property type="match status" value="1"/>
</dbReference>
<dbReference type="OrthoDB" id="27543at2759"/>
<dbReference type="AlphaFoldDB" id="A0A078BBV5"/>
<dbReference type="EMBL" id="CCKQ01019064">
    <property type="protein sequence ID" value="CDW91073.1"/>
    <property type="molecule type" value="Genomic_DNA"/>
</dbReference>
<dbReference type="GO" id="GO:0005634">
    <property type="term" value="C:nucleus"/>
    <property type="evidence" value="ECO:0007669"/>
    <property type="project" value="TreeGrafter"/>
</dbReference>
<evidence type="ECO:0008006" key="5">
    <source>
        <dbReference type="Google" id="ProtNLM"/>
    </source>
</evidence>
<dbReference type="InParanoid" id="A0A078BBV5"/>
<dbReference type="InterPro" id="IPR025602">
    <property type="entry name" value="BCP1_family"/>
</dbReference>
<keyword evidence="4" id="KW-1185">Reference proteome</keyword>
<sequence length="386" mass="45185">MSDMSKDYKKNKNFKSQDRHSKYDNNTKQYESKSNYSQNKDGKVLGKRNRYEELNQQQWDKEDKYHGKEVKGDNEESKEGGFNSDSSEEIDLYKQDKKKGEVINVEFELVLPCETYYHTVRALLSQYLDGEEQEKLDLSGLADLVVSCISIGSVVASALELNPEDDPQYKHLNDEDFQKVVNKLNTQRDVYGFTTVLSLTRRKNQHKCFQQIIDYVTEKANKHCNDKQKDQLTTILNKKNAGILLNERLINLPFMELVPQLHSSLPEDIKFTKKQDDIEDPREFDYQYLLCITRYTIENEKRDGLKKQKTEGGNTKLYYKAEDELFSRHAEVSFSFKTIFRETMQDGQKKNIVGGGSGAPETHYKMIYLIKYSEYEKRLKEIANFF</sequence>
<dbReference type="Proteomes" id="UP000039865">
    <property type="component" value="Unassembled WGS sequence"/>
</dbReference>
<protein>
    <recommendedName>
        <fullName evidence="5">BCCIP family protein</fullName>
    </recommendedName>
</protein>
<name>A0A078BBV5_STYLE</name>
<evidence type="ECO:0000256" key="2">
    <source>
        <dbReference type="SAM" id="MobiDB-lite"/>
    </source>
</evidence>
<feature type="compositionally biased region" description="Basic and acidic residues" evidence="2">
    <location>
        <begin position="40"/>
        <end position="79"/>
    </location>
</feature>
<evidence type="ECO:0000256" key="1">
    <source>
        <dbReference type="ARBA" id="ARBA00006781"/>
    </source>
</evidence>